<feature type="domain" description="Methyltransferase type 12" evidence="1">
    <location>
        <begin position="69"/>
        <end position="149"/>
    </location>
</feature>
<keyword evidence="2" id="KW-0489">Methyltransferase</keyword>
<organism evidence="2 3">
    <name type="scientific">Hyunsoonleella jejuensis</name>
    <dbReference type="NCBI Taxonomy" id="419940"/>
    <lineage>
        <taxon>Bacteria</taxon>
        <taxon>Pseudomonadati</taxon>
        <taxon>Bacteroidota</taxon>
        <taxon>Flavobacteriia</taxon>
        <taxon>Flavobacteriales</taxon>
        <taxon>Flavobacteriaceae</taxon>
    </lineage>
</organism>
<dbReference type="STRING" id="419940.SAMN05421824_0090"/>
<evidence type="ECO:0000259" key="1">
    <source>
        <dbReference type="Pfam" id="PF08242"/>
    </source>
</evidence>
<protein>
    <submittedName>
        <fullName evidence="2">Methyltransferase domain-containing protein</fullName>
    </submittedName>
</protein>
<proteinExistence type="predicted"/>
<dbReference type="InterPro" id="IPR029063">
    <property type="entry name" value="SAM-dependent_MTases_sf"/>
</dbReference>
<dbReference type="CDD" id="cd02440">
    <property type="entry name" value="AdoMet_MTases"/>
    <property type="match status" value="1"/>
</dbReference>
<sequence>MKNFIPKKAKTPWPTKAVMKQIYDLNLWGGSSFDFYSGEGSHNPNITVPYLESVIAFLKSLDEPLSVCDLGCGDFNIGQYLVKYTKKYIGVDIVDNLIERNKKLFNADNLEFDCLDIAKDELPKADCIILRQVFQHLSNAEILKIIEKVSSYKYVILTEHIPLGNFEPNKDIISGQGIRLKQNSGVDLSRPPFNLKIKDTEHLTTYYVESSTKSQIITTLYQLP</sequence>
<keyword evidence="3" id="KW-1185">Reference proteome</keyword>
<dbReference type="InterPro" id="IPR013217">
    <property type="entry name" value="Methyltransf_12"/>
</dbReference>
<reference evidence="2 3" key="1">
    <citation type="submission" date="2016-10" db="EMBL/GenBank/DDBJ databases">
        <authorList>
            <person name="de Groot N.N."/>
        </authorList>
    </citation>
    <scope>NUCLEOTIDE SEQUENCE [LARGE SCALE GENOMIC DNA]</scope>
    <source>
        <strain evidence="2 3">DSM 21035</strain>
    </source>
</reference>
<dbReference type="Gene3D" id="3.40.50.150">
    <property type="entry name" value="Vaccinia Virus protein VP39"/>
    <property type="match status" value="1"/>
</dbReference>
<dbReference type="Proteomes" id="UP000198999">
    <property type="component" value="Unassembled WGS sequence"/>
</dbReference>
<dbReference type="AlphaFoldDB" id="A0A1H9A1F4"/>
<name>A0A1H9A1F4_9FLAO</name>
<evidence type="ECO:0000313" key="3">
    <source>
        <dbReference type="Proteomes" id="UP000198999"/>
    </source>
</evidence>
<evidence type="ECO:0000313" key="2">
    <source>
        <dbReference type="EMBL" id="SEP69838.1"/>
    </source>
</evidence>
<dbReference type="Pfam" id="PF08242">
    <property type="entry name" value="Methyltransf_12"/>
    <property type="match status" value="1"/>
</dbReference>
<accession>A0A1H9A1F4</accession>
<dbReference type="GO" id="GO:0032259">
    <property type="term" value="P:methylation"/>
    <property type="evidence" value="ECO:0007669"/>
    <property type="project" value="UniProtKB-KW"/>
</dbReference>
<dbReference type="SUPFAM" id="SSF53335">
    <property type="entry name" value="S-adenosyl-L-methionine-dependent methyltransferases"/>
    <property type="match status" value="1"/>
</dbReference>
<dbReference type="GO" id="GO:0008168">
    <property type="term" value="F:methyltransferase activity"/>
    <property type="evidence" value="ECO:0007669"/>
    <property type="project" value="UniProtKB-KW"/>
</dbReference>
<dbReference type="EMBL" id="FOFN01000001">
    <property type="protein sequence ID" value="SEP69838.1"/>
    <property type="molecule type" value="Genomic_DNA"/>
</dbReference>
<keyword evidence="2" id="KW-0808">Transferase</keyword>
<gene>
    <name evidence="2" type="ORF">SAMN05421824_0090</name>
</gene>